<dbReference type="AlphaFoldDB" id="A0AA38PE65"/>
<protein>
    <recommendedName>
        <fullName evidence="3">Protein kinase domain-containing protein</fullName>
    </recommendedName>
</protein>
<sequence length="124" mass="14136">MKSTLCSLWHNTPLSLFLKYAVSFLTDQKTRKGFWLVMDYIDGDCLLAVWPKLSWWRRLQVVCALRSYIQQLRLVPLPSPDIPGPFDGTGRALPCPGGHFGEEDAGPFATYAAMANWHDEQNHR</sequence>
<keyword evidence="2" id="KW-1185">Reference proteome</keyword>
<evidence type="ECO:0008006" key="3">
    <source>
        <dbReference type="Google" id="ProtNLM"/>
    </source>
</evidence>
<dbReference type="EMBL" id="MU806055">
    <property type="protein sequence ID" value="KAJ3841015.1"/>
    <property type="molecule type" value="Genomic_DNA"/>
</dbReference>
<name>A0AA38PE65_9AGAR</name>
<evidence type="ECO:0000313" key="2">
    <source>
        <dbReference type="Proteomes" id="UP001163846"/>
    </source>
</evidence>
<reference evidence="1" key="1">
    <citation type="submission" date="2022-08" db="EMBL/GenBank/DDBJ databases">
        <authorList>
            <consortium name="DOE Joint Genome Institute"/>
            <person name="Min B."/>
            <person name="Riley R."/>
            <person name="Sierra-Patev S."/>
            <person name="Naranjo-Ortiz M."/>
            <person name="Looney B."/>
            <person name="Konkel Z."/>
            <person name="Slot J.C."/>
            <person name="Sakamoto Y."/>
            <person name="Steenwyk J.L."/>
            <person name="Rokas A."/>
            <person name="Carro J."/>
            <person name="Camarero S."/>
            <person name="Ferreira P."/>
            <person name="Molpeceres G."/>
            <person name="Ruiz-Duenas F.J."/>
            <person name="Serrano A."/>
            <person name="Henrissat B."/>
            <person name="Drula E."/>
            <person name="Hughes K.W."/>
            <person name="Mata J.L."/>
            <person name="Ishikawa N.K."/>
            <person name="Vargas-Isla R."/>
            <person name="Ushijima S."/>
            <person name="Smith C.A."/>
            <person name="Ahrendt S."/>
            <person name="Andreopoulos W."/>
            <person name="He G."/>
            <person name="Labutti K."/>
            <person name="Lipzen A."/>
            <person name="Ng V."/>
            <person name="Sandor L."/>
            <person name="Barry K."/>
            <person name="Martinez A.T."/>
            <person name="Xiao Y."/>
            <person name="Gibbons J.G."/>
            <person name="Terashima K."/>
            <person name="Hibbett D.S."/>
            <person name="Grigoriev I.V."/>
        </authorList>
    </citation>
    <scope>NUCLEOTIDE SEQUENCE</scope>
    <source>
        <strain evidence="1">TFB9207</strain>
    </source>
</reference>
<gene>
    <name evidence="1" type="ORF">F5878DRAFT_611484</name>
</gene>
<comment type="caution">
    <text evidence="1">The sequence shown here is derived from an EMBL/GenBank/DDBJ whole genome shotgun (WGS) entry which is preliminary data.</text>
</comment>
<proteinExistence type="predicted"/>
<dbReference type="Proteomes" id="UP001163846">
    <property type="component" value="Unassembled WGS sequence"/>
</dbReference>
<evidence type="ECO:0000313" key="1">
    <source>
        <dbReference type="EMBL" id="KAJ3841015.1"/>
    </source>
</evidence>
<accession>A0AA38PE65</accession>
<organism evidence="1 2">
    <name type="scientific">Lentinula raphanica</name>
    <dbReference type="NCBI Taxonomy" id="153919"/>
    <lineage>
        <taxon>Eukaryota</taxon>
        <taxon>Fungi</taxon>
        <taxon>Dikarya</taxon>
        <taxon>Basidiomycota</taxon>
        <taxon>Agaricomycotina</taxon>
        <taxon>Agaricomycetes</taxon>
        <taxon>Agaricomycetidae</taxon>
        <taxon>Agaricales</taxon>
        <taxon>Marasmiineae</taxon>
        <taxon>Omphalotaceae</taxon>
        <taxon>Lentinula</taxon>
    </lineage>
</organism>